<dbReference type="EMBL" id="JAMDMJ010000018">
    <property type="protein sequence ID" value="MCY9597291.1"/>
    <property type="molecule type" value="Genomic_DNA"/>
</dbReference>
<keyword evidence="10" id="KW-0902">Two-component regulatory system</keyword>
<dbReference type="GeneID" id="95373389"/>
<name>A0ABT4FHB1_9BACL</name>
<protein>
    <recommendedName>
        <fullName evidence="3">histidine kinase</fullName>
        <ecNumber evidence="3">2.7.13.3</ecNumber>
    </recommendedName>
</protein>
<keyword evidence="7" id="KW-0547">Nucleotide-binding</keyword>
<evidence type="ECO:0000256" key="11">
    <source>
        <dbReference type="ARBA" id="ARBA00023136"/>
    </source>
</evidence>
<proteinExistence type="predicted"/>
<accession>A0ABT4FHB1</accession>
<organism evidence="15 16">
    <name type="scientific">Paenibacillus chitinolyticus</name>
    <dbReference type="NCBI Taxonomy" id="79263"/>
    <lineage>
        <taxon>Bacteria</taxon>
        <taxon>Bacillati</taxon>
        <taxon>Bacillota</taxon>
        <taxon>Bacilli</taxon>
        <taxon>Bacillales</taxon>
        <taxon>Paenibacillaceae</taxon>
        <taxon>Paenibacillus</taxon>
    </lineage>
</organism>
<dbReference type="Gene3D" id="6.10.340.10">
    <property type="match status" value="1"/>
</dbReference>
<dbReference type="PANTHER" id="PTHR44936">
    <property type="entry name" value="SENSOR PROTEIN CREC"/>
    <property type="match status" value="1"/>
</dbReference>
<dbReference type="InterPro" id="IPR003660">
    <property type="entry name" value="HAMP_dom"/>
</dbReference>
<dbReference type="SMART" id="SM00387">
    <property type="entry name" value="HATPase_c"/>
    <property type="match status" value="1"/>
</dbReference>
<evidence type="ECO:0000256" key="8">
    <source>
        <dbReference type="ARBA" id="ARBA00022777"/>
    </source>
</evidence>
<dbReference type="Pfam" id="PF02518">
    <property type="entry name" value="HATPase_c"/>
    <property type="match status" value="1"/>
</dbReference>
<dbReference type="SMART" id="SM00388">
    <property type="entry name" value="HisKA"/>
    <property type="match status" value="1"/>
</dbReference>
<dbReference type="PROSITE" id="PS50109">
    <property type="entry name" value="HIS_KIN"/>
    <property type="match status" value="1"/>
</dbReference>
<evidence type="ECO:0000256" key="3">
    <source>
        <dbReference type="ARBA" id="ARBA00012438"/>
    </source>
</evidence>
<keyword evidence="4" id="KW-1003">Cell membrane</keyword>
<evidence type="ECO:0000256" key="10">
    <source>
        <dbReference type="ARBA" id="ARBA00023012"/>
    </source>
</evidence>
<dbReference type="PROSITE" id="PS50885">
    <property type="entry name" value="HAMP"/>
    <property type="match status" value="1"/>
</dbReference>
<keyword evidence="11 12" id="KW-0472">Membrane</keyword>
<keyword evidence="5" id="KW-0597">Phosphoprotein</keyword>
<dbReference type="InterPro" id="IPR036890">
    <property type="entry name" value="HATPase_C_sf"/>
</dbReference>
<feature type="domain" description="Histidine kinase" evidence="13">
    <location>
        <begin position="286"/>
        <end position="499"/>
    </location>
</feature>
<evidence type="ECO:0000256" key="9">
    <source>
        <dbReference type="ARBA" id="ARBA00022840"/>
    </source>
</evidence>
<evidence type="ECO:0000259" key="13">
    <source>
        <dbReference type="PROSITE" id="PS50109"/>
    </source>
</evidence>
<sequence>MFTKPQTQPQTMPMLRFWTWRYALILFITLLIVSLIAGVWITSNANRQSYEVLQARAEQLADSYARVMTLYPLSGPAQTQGSIRTEVRANPAVKVSPSTTSFNVISPIEVARPLGDEMMQIVNRQGNLDTFSSSGAQYDNAERPGGYAAVLKGQTDRESFSLNDRTWLRVGVPLMDRGSVIGALYLSTPTPDNAEQTRQTYVIAVLITLGLALGGWTAIYLLLRKLTRPLRQLANAALQVADGHYAPVLPVAPMKERELMQLFTSFNEMTSRLRQLEQMRTDLLAGVSHELRTPLTSIRGMVQAVHGKVVTGGEANEFLEISLEETKRMQKMIDDMLEFSSLEAGAVHSEKTTVDLSLLVTHLVQQLSSLPACANVRVETVLPAETIRLLGDQGQLKQMLMNLIMNSTAAGSTSITVHAYPLGSMIHVDVKDNGSGIRESEVPHIFERYYRGDSRRKKKQGLGLGLPLSRLLAQANGGELALQETSPKGTVFKLTLPAV</sequence>
<keyword evidence="6" id="KW-0808">Transferase</keyword>
<keyword evidence="12" id="KW-0812">Transmembrane</keyword>
<dbReference type="CDD" id="cd06225">
    <property type="entry name" value="HAMP"/>
    <property type="match status" value="1"/>
</dbReference>
<evidence type="ECO:0000256" key="4">
    <source>
        <dbReference type="ARBA" id="ARBA00022475"/>
    </source>
</evidence>
<evidence type="ECO:0000256" key="7">
    <source>
        <dbReference type="ARBA" id="ARBA00022741"/>
    </source>
</evidence>
<evidence type="ECO:0000313" key="15">
    <source>
        <dbReference type="EMBL" id="MCY9597291.1"/>
    </source>
</evidence>
<dbReference type="InterPro" id="IPR004358">
    <property type="entry name" value="Sig_transdc_His_kin-like_C"/>
</dbReference>
<evidence type="ECO:0000256" key="5">
    <source>
        <dbReference type="ARBA" id="ARBA00022553"/>
    </source>
</evidence>
<dbReference type="InterPro" id="IPR003594">
    <property type="entry name" value="HATPase_dom"/>
</dbReference>
<keyword evidence="9" id="KW-0067">ATP-binding</keyword>
<dbReference type="PANTHER" id="PTHR44936:SF10">
    <property type="entry name" value="SENSOR PROTEIN RSTB"/>
    <property type="match status" value="1"/>
</dbReference>
<dbReference type="SUPFAM" id="SSF47384">
    <property type="entry name" value="Homodimeric domain of signal transducing histidine kinase"/>
    <property type="match status" value="1"/>
</dbReference>
<dbReference type="Gene3D" id="1.10.287.130">
    <property type="match status" value="1"/>
</dbReference>
<keyword evidence="12" id="KW-1133">Transmembrane helix</keyword>
<evidence type="ECO:0000256" key="12">
    <source>
        <dbReference type="SAM" id="Phobius"/>
    </source>
</evidence>
<dbReference type="CDD" id="cd00082">
    <property type="entry name" value="HisKA"/>
    <property type="match status" value="1"/>
</dbReference>
<dbReference type="SMART" id="SM00304">
    <property type="entry name" value="HAMP"/>
    <property type="match status" value="1"/>
</dbReference>
<dbReference type="SUPFAM" id="SSF55874">
    <property type="entry name" value="ATPase domain of HSP90 chaperone/DNA topoisomerase II/histidine kinase"/>
    <property type="match status" value="1"/>
</dbReference>
<evidence type="ECO:0000313" key="16">
    <source>
        <dbReference type="Proteomes" id="UP001527202"/>
    </source>
</evidence>
<dbReference type="GO" id="GO:0016301">
    <property type="term" value="F:kinase activity"/>
    <property type="evidence" value="ECO:0007669"/>
    <property type="project" value="UniProtKB-KW"/>
</dbReference>
<dbReference type="InterPro" id="IPR005467">
    <property type="entry name" value="His_kinase_dom"/>
</dbReference>
<dbReference type="InterPro" id="IPR003661">
    <property type="entry name" value="HisK_dim/P_dom"/>
</dbReference>
<comment type="subcellular location">
    <subcellularLocation>
        <location evidence="2">Cell membrane</location>
        <topology evidence="2">Multi-pass membrane protein</topology>
    </subcellularLocation>
</comment>
<comment type="caution">
    <text evidence="15">The sequence shown here is derived from an EMBL/GenBank/DDBJ whole genome shotgun (WGS) entry which is preliminary data.</text>
</comment>
<dbReference type="InterPro" id="IPR036097">
    <property type="entry name" value="HisK_dim/P_sf"/>
</dbReference>
<evidence type="ECO:0000259" key="14">
    <source>
        <dbReference type="PROSITE" id="PS50885"/>
    </source>
</evidence>
<feature type="transmembrane region" description="Helical" evidence="12">
    <location>
        <begin position="200"/>
        <end position="223"/>
    </location>
</feature>
<dbReference type="EC" id="2.7.13.3" evidence="3"/>
<dbReference type="SUPFAM" id="SSF158472">
    <property type="entry name" value="HAMP domain-like"/>
    <property type="match status" value="1"/>
</dbReference>
<dbReference type="InterPro" id="IPR050980">
    <property type="entry name" value="2C_sensor_his_kinase"/>
</dbReference>
<dbReference type="Proteomes" id="UP001527202">
    <property type="component" value="Unassembled WGS sequence"/>
</dbReference>
<dbReference type="Pfam" id="PF00672">
    <property type="entry name" value="HAMP"/>
    <property type="match status" value="1"/>
</dbReference>
<evidence type="ECO:0000256" key="2">
    <source>
        <dbReference type="ARBA" id="ARBA00004651"/>
    </source>
</evidence>
<keyword evidence="16" id="KW-1185">Reference proteome</keyword>
<comment type="catalytic activity">
    <reaction evidence="1">
        <text>ATP + protein L-histidine = ADP + protein N-phospho-L-histidine.</text>
        <dbReference type="EC" id="2.7.13.3"/>
    </reaction>
</comment>
<dbReference type="CDD" id="cd00075">
    <property type="entry name" value="HATPase"/>
    <property type="match status" value="1"/>
</dbReference>
<dbReference type="PRINTS" id="PR00344">
    <property type="entry name" value="BCTRLSENSOR"/>
</dbReference>
<dbReference type="RefSeq" id="WP_042231475.1">
    <property type="nucleotide sequence ID" value="NZ_CP026520.1"/>
</dbReference>
<feature type="domain" description="HAMP" evidence="14">
    <location>
        <begin position="224"/>
        <end position="278"/>
    </location>
</feature>
<feature type="transmembrane region" description="Helical" evidence="12">
    <location>
        <begin position="20"/>
        <end position="41"/>
    </location>
</feature>
<dbReference type="Gene3D" id="3.30.565.10">
    <property type="entry name" value="Histidine kinase-like ATPase, C-terminal domain"/>
    <property type="match status" value="1"/>
</dbReference>
<evidence type="ECO:0000256" key="1">
    <source>
        <dbReference type="ARBA" id="ARBA00000085"/>
    </source>
</evidence>
<evidence type="ECO:0000256" key="6">
    <source>
        <dbReference type="ARBA" id="ARBA00022679"/>
    </source>
</evidence>
<reference evidence="15 16" key="1">
    <citation type="submission" date="2022-05" db="EMBL/GenBank/DDBJ databases">
        <title>Genome Sequencing of Bee-Associated Microbes.</title>
        <authorList>
            <person name="Dunlap C."/>
        </authorList>
    </citation>
    <scope>NUCLEOTIDE SEQUENCE [LARGE SCALE GENOMIC DNA]</scope>
    <source>
        <strain evidence="15 16">NRRL B-23120</strain>
    </source>
</reference>
<gene>
    <name evidence="15" type="ORF">M5X16_16140</name>
</gene>
<keyword evidence="8 15" id="KW-0418">Kinase</keyword>
<dbReference type="Pfam" id="PF00512">
    <property type="entry name" value="HisKA"/>
    <property type="match status" value="1"/>
</dbReference>